<protein>
    <recommendedName>
        <fullName evidence="2">Tyr recombinase domain-containing protein</fullName>
    </recommendedName>
</protein>
<dbReference type="InterPro" id="IPR011010">
    <property type="entry name" value="DNA_brk_join_enz"/>
</dbReference>
<name>A0A917ZMX7_9ACTN</name>
<comment type="caution">
    <text evidence="3">The sequence shown here is derived from an EMBL/GenBank/DDBJ whole genome shotgun (WGS) entry which is preliminary data.</text>
</comment>
<dbReference type="GO" id="GO:0003677">
    <property type="term" value="F:DNA binding"/>
    <property type="evidence" value="ECO:0007669"/>
    <property type="project" value="InterPro"/>
</dbReference>
<evidence type="ECO:0000256" key="1">
    <source>
        <dbReference type="ARBA" id="ARBA00023172"/>
    </source>
</evidence>
<keyword evidence="4" id="KW-1185">Reference proteome</keyword>
<dbReference type="Pfam" id="PF00589">
    <property type="entry name" value="Phage_integrase"/>
    <property type="match status" value="1"/>
</dbReference>
<dbReference type="EMBL" id="BMMS01000008">
    <property type="protein sequence ID" value="GGO86582.1"/>
    <property type="molecule type" value="Genomic_DNA"/>
</dbReference>
<dbReference type="InterPro" id="IPR002104">
    <property type="entry name" value="Integrase_catalytic"/>
</dbReference>
<proteinExistence type="predicted"/>
<dbReference type="Proteomes" id="UP000641932">
    <property type="component" value="Unassembled WGS sequence"/>
</dbReference>
<dbReference type="Gene3D" id="1.10.443.10">
    <property type="entry name" value="Intergrase catalytic core"/>
    <property type="match status" value="1"/>
</dbReference>
<accession>A0A917ZMX7</accession>
<dbReference type="SUPFAM" id="SSF56349">
    <property type="entry name" value="DNA breaking-rejoining enzymes"/>
    <property type="match status" value="1"/>
</dbReference>
<gene>
    <name evidence="3" type="ORF">GCM10012280_23050</name>
</gene>
<feature type="domain" description="Tyr recombinase" evidence="2">
    <location>
        <begin position="1"/>
        <end position="54"/>
    </location>
</feature>
<reference evidence="3" key="1">
    <citation type="journal article" date="2014" name="Int. J. Syst. Evol. Microbiol.">
        <title>Complete genome sequence of Corynebacterium casei LMG S-19264T (=DSM 44701T), isolated from a smear-ripened cheese.</title>
        <authorList>
            <consortium name="US DOE Joint Genome Institute (JGI-PGF)"/>
            <person name="Walter F."/>
            <person name="Albersmeier A."/>
            <person name="Kalinowski J."/>
            <person name="Ruckert C."/>
        </authorList>
    </citation>
    <scope>NUCLEOTIDE SEQUENCE</scope>
    <source>
        <strain evidence="3">CGMCC 4.7201</strain>
    </source>
</reference>
<dbReference type="PROSITE" id="PS51898">
    <property type="entry name" value="TYR_RECOMBINASE"/>
    <property type="match status" value="1"/>
</dbReference>
<sequence>MIRPHDTRHTCSSLLVALEVHPKVAQKILRHSKIAMALEVYAHATDEQTREAPRKLGDLFG</sequence>
<reference evidence="3" key="2">
    <citation type="submission" date="2020-09" db="EMBL/GenBank/DDBJ databases">
        <authorList>
            <person name="Sun Q."/>
            <person name="Zhou Y."/>
        </authorList>
    </citation>
    <scope>NUCLEOTIDE SEQUENCE</scope>
    <source>
        <strain evidence="3">CGMCC 4.7201</strain>
    </source>
</reference>
<dbReference type="InterPro" id="IPR013762">
    <property type="entry name" value="Integrase-like_cat_sf"/>
</dbReference>
<dbReference type="GO" id="GO:0006310">
    <property type="term" value="P:DNA recombination"/>
    <property type="evidence" value="ECO:0007669"/>
    <property type="project" value="UniProtKB-KW"/>
</dbReference>
<dbReference type="AlphaFoldDB" id="A0A917ZMX7"/>
<evidence type="ECO:0000313" key="4">
    <source>
        <dbReference type="Proteomes" id="UP000641932"/>
    </source>
</evidence>
<dbReference type="GO" id="GO:0015074">
    <property type="term" value="P:DNA integration"/>
    <property type="evidence" value="ECO:0007669"/>
    <property type="project" value="InterPro"/>
</dbReference>
<evidence type="ECO:0000313" key="3">
    <source>
        <dbReference type="EMBL" id="GGO86582.1"/>
    </source>
</evidence>
<evidence type="ECO:0000259" key="2">
    <source>
        <dbReference type="PROSITE" id="PS51898"/>
    </source>
</evidence>
<keyword evidence="1" id="KW-0233">DNA recombination</keyword>
<organism evidence="3 4">
    <name type="scientific">Wenjunlia tyrosinilytica</name>
    <dbReference type="NCBI Taxonomy" id="1544741"/>
    <lineage>
        <taxon>Bacteria</taxon>
        <taxon>Bacillati</taxon>
        <taxon>Actinomycetota</taxon>
        <taxon>Actinomycetes</taxon>
        <taxon>Kitasatosporales</taxon>
        <taxon>Streptomycetaceae</taxon>
        <taxon>Wenjunlia</taxon>
    </lineage>
</organism>